<feature type="binding site" evidence="5">
    <location>
        <position position="367"/>
    </location>
    <ligand>
        <name>ATP</name>
        <dbReference type="ChEBI" id="CHEBI:30616"/>
    </ligand>
</feature>
<dbReference type="InterPro" id="IPR051824">
    <property type="entry name" value="LRR_Rcpt-Like_S/T_Kinase"/>
</dbReference>
<dbReference type="InterPro" id="IPR011009">
    <property type="entry name" value="Kinase-like_dom_sf"/>
</dbReference>
<reference evidence="7" key="1">
    <citation type="submission" date="2024-02" db="EMBL/GenBank/DDBJ databases">
        <authorList>
            <consortium name="ELIXIR-Norway"/>
            <consortium name="Elixir Norway"/>
        </authorList>
    </citation>
    <scope>NUCLEOTIDE SEQUENCE</scope>
</reference>
<evidence type="ECO:0000256" key="5">
    <source>
        <dbReference type="PROSITE-ProRule" id="PRU10141"/>
    </source>
</evidence>
<evidence type="ECO:0000259" key="6">
    <source>
        <dbReference type="PROSITE" id="PS50011"/>
    </source>
</evidence>
<dbReference type="PANTHER" id="PTHR48006">
    <property type="entry name" value="LEUCINE-RICH REPEAT-CONTAINING PROTEIN DDB_G0281931-RELATED"/>
    <property type="match status" value="1"/>
</dbReference>
<dbReference type="PROSITE" id="PS50011">
    <property type="entry name" value="PROTEIN_KINASE_DOM"/>
    <property type="match status" value="1"/>
</dbReference>
<keyword evidence="4 5" id="KW-0067">ATP-binding</keyword>
<evidence type="ECO:0000313" key="7">
    <source>
        <dbReference type="EMBL" id="CAK9213431.1"/>
    </source>
</evidence>
<dbReference type="SUPFAM" id="SSF56112">
    <property type="entry name" value="Protein kinase-like (PK-like)"/>
    <property type="match status" value="2"/>
</dbReference>
<dbReference type="Pfam" id="PF00069">
    <property type="entry name" value="Pkinase"/>
    <property type="match status" value="1"/>
</dbReference>
<name>A0ABP0U5Y6_9BRYO</name>
<dbReference type="InterPro" id="IPR008271">
    <property type="entry name" value="Ser/Thr_kinase_AS"/>
</dbReference>
<gene>
    <name evidence="7" type="ORF">CSSPTR1EN2_LOCUS11733</name>
</gene>
<dbReference type="SMART" id="SM00220">
    <property type="entry name" value="S_TKc"/>
    <property type="match status" value="1"/>
</dbReference>
<dbReference type="EMBL" id="OZ019911">
    <property type="protein sequence ID" value="CAK9213431.1"/>
    <property type="molecule type" value="Genomic_DNA"/>
</dbReference>
<dbReference type="InterPro" id="IPR017441">
    <property type="entry name" value="Protein_kinase_ATP_BS"/>
</dbReference>
<dbReference type="Gene3D" id="1.10.510.10">
    <property type="entry name" value="Transferase(Phosphotransferase) domain 1"/>
    <property type="match status" value="2"/>
</dbReference>
<organism evidence="7 8">
    <name type="scientific">Sphagnum troendelagicum</name>
    <dbReference type="NCBI Taxonomy" id="128251"/>
    <lineage>
        <taxon>Eukaryota</taxon>
        <taxon>Viridiplantae</taxon>
        <taxon>Streptophyta</taxon>
        <taxon>Embryophyta</taxon>
        <taxon>Bryophyta</taxon>
        <taxon>Sphagnophytina</taxon>
        <taxon>Sphagnopsida</taxon>
        <taxon>Sphagnales</taxon>
        <taxon>Sphagnaceae</taxon>
        <taxon>Sphagnum</taxon>
    </lineage>
</organism>
<keyword evidence="3" id="KW-0418">Kinase</keyword>
<dbReference type="PANTHER" id="PTHR48006:SF34">
    <property type="entry name" value="OS08G0203700 PROTEIN"/>
    <property type="match status" value="1"/>
</dbReference>
<keyword evidence="8" id="KW-1185">Reference proteome</keyword>
<evidence type="ECO:0000256" key="3">
    <source>
        <dbReference type="ARBA" id="ARBA00022777"/>
    </source>
</evidence>
<keyword evidence="1" id="KW-0808">Transferase</keyword>
<dbReference type="InterPro" id="IPR000719">
    <property type="entry name" value="Prot_kinase_dom"/>
</dbReference>
<dbReference type="PROSITE" id="PS00108">
    <property type="entry name" value="PROTEIN_KINASE_ST"/>
    <property type="match status" value="1"/>
</dbReference>
<evidence type="ECO:0000256" key="4">
    <source>
        <dbReference type="ARBA" id="ARBA00022840"/>
    </source>
</evidence>
<keyword evidence="2 5" id="KW-0547">Nucleotide-binding</keyword>
<dbReference type="Gene3D" id="3.30.200.20">
    <property type="entry name" value="Phosphorylase Kinase, domain 1"/>
    <property type="match status" value="1"/>
</dbReference>
<dbReference type="Proteomes" id="UP001497512">
    <property type="component" value="Chromosome 19"/>
</dbReference>
<evidence type="ECO:0000256" key="1">
    <source>
        <dbReference type="ARBA" id="ARBA00022679"/>
    </source>
</evidence>
<feature type="domain" description="Protein kinase" evidence="6">
    <location>
        <begin position="336"/>
        <end position="609"/>
    </location>
</feature>
<evidence type="ECO:0000256" key="2">
    <source>
        <dbReference type="ARBA" id="ARBA00022741"/>
    </source>
</evidence>
<protein>
    <recommendedName>
        <fullName evidence="6">Protein kinase domain-containing protein</fullName>
    </recommendedName>
</protein>
<dbReference type="PROSITE" id="PS00107">
    <property type="entry name" value="PROTEIN_KINASE_ATP"/>
    <property type="match status" value="1"/>
</dbReference>
<evidence type="ECO:0000313" key="8">
    <source>
        <dbReference type="Proteomes" id="UP001497512"/>
    </source>
</evidence>
<accession>A0ABP0U5Y6</accession>
<sequence>MAEEDSLSYDFDKRYYSVHQLYPDNDLSTPQHDHKLTLIFFHSPTNDHQARENTWIQRRHPEVCWPRDWLPKPPEDQGLGTDIRVLSVAYPVPRKSMKEWVKHMMELLICSSTWQLQHSHNIILVGHKFGGILIKSLIIEVNKVAHRRICQDVTEKEAKDSCEAFQHNLSGIMFYGVPHFMTTKDIQIMFDHYEEIVRHISVESFVSGQKSYRKLSALQALSEQIQAINGDFEDSIGHDRPEICVISHGLPMKASTHNQQKMKLPASDLVHIIEDADDWEVCKPINNLHASYTILLDFVDMVCKQKALPAIPTANVISDCVAFSYQVLCDATNNFDPTISKIGEGSFGTVFKAIINHQGRDREVAIKRLSYDGFHTPAMNEEFRQEIWRVSTVRHKNIVSLLGYCLPEANSPLLMVTPLHSSLFKHLYEGEEPWLNWQARFKIAMGVAEGLAYRHDGAPERLIHCDIKTGNILFDPNTFQAYIADFGTARFMQRSESMVGTSTLTGTRGFMDPHFQRYMMRSVMVDVYSFGVLLFVLVSGKQDVVHLLELAKDEDVVDEEFINQDDFSYNNLEIRRVLAVARQCTRFEPSDRPTMSKVIMMLNGDHPSESLSSFVVHKNIISPFGYNIKQVDFLSQMATPRYLYLSERLSQLNWKQRLNIATGVAEALAYLHDNAPQCVVHDRVKTTNVVDVVLKCHGTYKAHEGHRMLAIARKCIIFEPTKRPPMSRIVTMLRNIHLSSFRYALLELLPS</sequence>
<proteinExistence type="predicted"/>